<feature type="signal peptide" evidence="2">
    <location>
        <begin position="1"/>
        <end position="23"/>
    </location>
</feature>
<organism evidence="7 8">
    <name type="scientific">Mycoplasmopsis caviae</name>
    <dbReference type="NCBI Taxonomy" id="55603"/>
    <lineage>
        <taxon>Bacteria</taxon>
        <taxon>Bacillati</taxon>
        <taxon>Mycoplasmatota</taxon>
        <taxon>Mycoplasmoidales</taxon>
        <taxon>Metamycoplasmataceae</taxon>
        <taxon>Mycoplasmopsis</taxon>
    </lineage>
</organism>
<dbReference type="InterPro" id="IPR030941">
    <property type="entry name" value="Predic_Ig_block"/>
</dbReference>
<reference evidence="6" key="2">
    <citation type="submission" date="2022-07" db="EMBL/GenBank/DDBJ databases">
        <title>Complete genome of Mycoplasma caviae type strain G122.</title>
        <authorList>
            <person name="Spergser J."/>
        </authorList>
    </citation>
    <scope>NUCLEOTIDE SEQUENCE</scope>
    <source>
        <strain evidence="6">G122</strain>
    </source>
</reference>
<dbReference type="RefSeq" id="WP_126118299.1">
    <property type="nucleotide sequence ID" value="NZ_CP101806.1"/>
</dbReference>
<gene>
    <name evidence="7" type="ORF">NCTC10126_00569</name>
    <name evidence="6" type="ORF">NPA07_04880</name>
</gene>
<dbReference type="Pfam" id="PF26360">
    <property type="entry name" value="MIB_M1"/>
    <property type="match status" value="1"/>
</dbReference>
<proteinExistence type="predicted"/>
<dbReference type="EMBL" id="UZVY01000001">
    <property type="protein sequence ID" value="VDR42073.1"/>
    <property type="molecule type" value="Genomic_DNA"/>
</dbReference>
<dbReference type="Pfam" id="PF26361">
    <property type="entry name" value="MIB_arm"/>
    <property type="match status" value="1"/>
</dbReference>
<feature type="domain" description="Mycoplasma immunoglobulin binding protein M2" evidence="5">
    <location>
        <begin position="540"/>
        <end position="728"/>
    </location>
</feature>
<dbReference type="Pfam" id="PF26364">
    <property type="entry name" value="MIB_M2"/>
    <property type="match status" value="1"/>
</dbReference>
<feature type="compositionally biased region" description="Low complexity" evidence="1">
    <location>
        <begin position="723"/>
        <end position="733"/>
    </location>
</feature>
<evidence type="ECO:0000313" key="9">
    <source>
        <dbReference type="Proteomes" id="UP001058569"/>
    </source>
</evidence>
<dbReference type="AlphaFoldDB" id="A0A3P8MF98"/>
<keyword evidence="9" id="KW-1185">Reference proteome</keyword>
<dbReference type="NCBIfam" id="TIGR04524">
    <property type="entry name" value="mycoplas_M_dom"/>
    <property type="match status" value="1"/>
</dbReference>
<evidence type="ECO:0000313" key="7">
    <source>
        <dbReference type="EMBL" id="VDR42073.1"/>
    </source>
</evidence>
<evidence type="ECO:0000313" key="6">
    <source>
        <dbReference type="EMBL" id="UUD35110.1"/>
    </source>
</evidence>
<feature type="compositionally biased region" description="Low complexity" evidence="1">
    <location>
        <begin position="84"/>
        <end position="95"/>
    </location>
</feature>
<feature type="domain" description="IgG-blocking virulence" evidence="3">
    <location>
        <begin position="331"/>
        <end position="530"/>
    </location>
</feature>
<evidence type="ECO:0000259" key="4">
    <source>
        <dbReference type="Pfam" id="PF26361"/>
    </source>
</evidence>
<feature type="chain" id="PRO_5018316411" evidence="2">
    <location>
        <begin position="24"/>
        <end position="741"/>
    </location>
</feature>
<evidence type="ECO:0000313" key="8">
    <source>
        <dbReference type="Proteomes" id="UP000280036"/>
    </source>
</evidence>
<dbReference type="Proteomes" id="UP000280036">
    <property type="component" value="Unassembled WGS sequence"/>
</dbReference>
<dbReference type="InterPro" id="IPR030942">
    <property type="entry name" value="Mycoplas_M_dom"/>
</dbReference>
<feature type="domain" description="Mycoplasma immunoglobulin binding protein arm" evidence="4">
    <location>
        <begin position="174"/>
        <end position="326"/>
    </location>
</feature>
<protein>
    <submittedName>
        <fullName evidence="6">Immunoglobulin-blocking virulence protein</fullName>
    </submittedName>
</protein>
<feature type="compositionally biased region" description="Basic and acidic residues" evidence="1">
    <location>
        <begin position="96"/>
        <end position="108"/>
    </location>
</feature>
<evidence type="ECO:0000259" key="3">
    <source>
        <dbReference type="Pfam" id="PF26360"/>
    </source>
</evidence>
<dbReference type="InterPro" id="IPR058860">
    <property type="entry name" value="MIB_M2"/>
</dbReference>
<dbReference type="InterPro" id="IPR058861">
    <property type="entry name" value="MIB_arm"/>
</dbReference>
<evidence type="ECO:0000256" key="1">
    <source>
        <dbReference type="SAM" id="MobiDB-lite"/>
    </source>
</evidence>
<accession>A0A3P8MF98</accession>
<name>A0A3P8MF98_9BACT</name>
<dbReference type="EMBL" id="CP101806">
    <property type="protein sequence ID" value="UUD35110.1"/>
    <property type="molecule type" value="Genomic_DNA"/>
</dbReference>
<dbReference type="Proteomes" id="UP001058569">
    <property type="component" value="Chromosome"/>
</dbReference>
<evidence type="ECO:0000256" key="2">
    <source>
        <dbReference type="SAM" id="SignalP"/>
    </source>
</evidence>
<evidence type="ECO:0000259" key="5">
    <source>
        <dbReference type="Pfam" id="PF26364"/>
    </source>
</evidence>
<feature type="region of interest" description="Disordered" evidence="1">
    <location>
        <begin position="719"/>
        <end position="741"/>
    </location>
</feature>
<sequence length="741" mass="83673">MKLFKTKKGKILLMGLGSTVAVSVTSSVVLYQSFPKSDYSFSYLSSSSANPNFITSNTVDRRNSSNSIADSNLKEMPKATPNAPIVQPVTPVKPVKPIEPEKPREQPKPKPVTPQKSQTMIVREEKIINGVKVMVTIKKQVDRVVNQYDVEKGIANLEPYQNVIVSEIINVEVTEELRKANVKNVVDTLKGNRPEGRVLKAFTSTFTEEHLKKMTDEQMEKYIRDADQWNWDKLWHRYMRLYKSPKAANFLNDDAKLRWENSTDEIHKWGEKRKFLWWVNHLNHDKFTELGKGVEEWLKKGLTLSPDNIYIDENGNLNSFSASPPKEFNSVTSRIRRDNMEKRAFGWDSEYWRAPGDIAEGNFPGWTKTDATSEHKSSLGLSDDDGVKIYKYKKDKADGSKDEFTEGSILELDASNDKGYQKAINIINKIKSDPKGIVGYRIKNMGANDASQKFKDILSALPDEIRQLELWFSARATNTSSLIALENKTIKELAMYTLGNAYSDNWSFNPLSFRKTKFINTVDHNVNWNLREERASRITFDTLAFDSIDYNAGSSDPYERINLGLRMVYYARNNEPIFQGGFGPGLNPDHSEKGNSYPVGLDFSRIPQIKSLKGLVFRDTQKPDNGARKIKRLTLFNNSDLFEISADELNKAAFTEHIDNHPMSKAKLFFSNGSATRQIKITGTEKLNGTGLSNLAFMLDIAESISKQTEILAESDDNVSTLSSSGYTSKKASSGGGLNII</sequence>
<feature type="region of interest" description="Disordered" evidence="1">
    <location>
        <begin position="52"/>
        <end position="117"/>
    </location>
</feature>
<feature type="compositionally biased region" description="Polar residues" evidence="1">
    <location>
        <begin position="52"/>
        <end position="70"/>
    </location>
</feature>
<keyword evidence="2" id="KW-0732">Signal</keyword>
<dbReference type="OrthoDB" id="401311at2"/>
<dbReference type="NCBIfam" id="TIGR04526">
    <property type="entry name" value="predic_Ig_block"/>
    <property type="match status" value="1"/>
</dbReference>
<reference evidence="7 8" key="1">
    <citation type="submission" date="2018-12" db="EMBL/GenBank/DDBJ databases">
        <authorList>
            <consortium name="Pathogen Informatics"/>
        </authorList>
    </citation>
    <scope>NUCLEOTIDE SEQUENCE [LARGE SCALE GENOMIC DNA]</scope>
    <source>
        <strain evidence="7 8">NCTC10126</strain>
    </source>
</reference>